<comment type="similarity">
    <text evidence="2 7">Belongs to the CTL (choline transporter-like) family.</text>
</comment>
<comment type="caution">
    <text evidence="7">Lacks conserved residue(s) required for the propagation of feature annotation.</text>
</comment>
<dbReference type="PANTHER" id="PTHR12385:SF14">
    <property type="entry name" value="CHOLINE TRANSPORTER-LIKE 2"/>
    <property type="match status" value="1"/>
</dbReference>
<keyword evidence="3 7" id="KW-0812">Transmembrane</keyword>
<name>A0ABY7G9B2_MYAAR</name>
<keyword evidence="9" id="KW-1185">Reference proteome</keyword>
<dbReference type="Proteomes" id="UP001164746">
    <property type="component" value="Chromosome 17"/>
</dbReference>
<evidence type="ECO:0000256" key="6">
    <source>
        <dbReference type="ARBA" id="ARBA00023180"/>
    </source>
</evidence>
<evidence type="ECO:0000256" key="3">
    <source>
        <dbReference type="ARBA" id="ARBA00022692"/>
    </source>
</evidence>
<evidence type="ECO:0000256" key="2">
    <source>
        <dbReference type="ARBA" id="ARBA00007168"/>
    </source>
</evidence>
<dbReference type="PANTHER" id="PTHR12385">
    <property type="entry name" value="CHOLINE TRANSPORTER-LIKE (SLC FAMILY 44)"/>
    <property type="match status" value="1"/>
</dbReference>
<reference evidence="8" key="1">
    <citation type="submission" date="2022-11" db="EMBL/GenBank/DDBJ databases">
        <title>Centuries of genome instability and evolution in soft-shell clam transmissible cancer (bioRxiv).</title>
        <authorList>
            <person name="Hart S.F.M."/>
            <person name="Yonemitsu M.A."/>
            <person name="Giersch R.M."/>
            <person name="Beal B.F."/>
            <person name="Arriagada G."/>
            <person name="Davis B.W."/>
            <person name="Ostrander E.A."/>
            <person name="Goff S.P."/>
            <person name="Metzger M.J."/>
        </authorList>
    </citation>
    <scope>NUCLEOTIDE SEQUENCE</scope>
    <source>
        <strain evidence="8">MELC-2E11</strain>
        <tissue evidence="8">Siphon/mantle</tissue>
    </source>
</reference>
<sequence length="505" mass="57122">MPGKEEAYKPGEEMEMEEMNDFTDRGYGKPLQFDPKFRGPISKRSCTDIICCFIFMVFVVGMAVVGYFAFSYGDPRLLLGKNNLLFYDLLACGKMGAGVFVDGCPTTQICVEECPTKNVYYKLGILHRCVPKVLADLIDEIGSLESNLKNASITTVTDKNGNDFTQTDIVDSLDAYGLFLKAKEYGEKVIQDVVASWWMILEYFGVKDTEQSFHIHMAVLTFTFSKEKFWLGFGILSIAILAIVLLILLILCQRIRIAIALIKESSSYLASSGREPTFDLMNGTDTIFSNGSYNYDVIKRQTGSLFEEIPCDNEVNTTLSEYTIYLQIYNLFMLFWLVNFCIALGEMALAGAFASYYWAFEKPRDIPTFPLCLKCCFWCLEKFIRFLNRNAYIMVAIHGKNFCSSAKTAFLLIMRNVVRVLVVDKVVDFLLFVGKLLVVGGVACASYFFFDGQIEFLKTYQPSLNFYVVPVVLVTIGSYVVASCFFSLEKCICKYSCTVLKKIIF</sequence>
<accession>A0ABY7G9B2</accession>
<gene>
    <name evidence="8" type="ORF">MAR_033565</name>
</gene>
<evidence type="ECO:0000256" key="7">
    <source>
        <dbReference type="RuleBase" id="RU368066"/>
    </source>
</evidence>
<dbReference type="Pfam" id="PF04515">
    <property type="entry name" value="Choline_transpo"/>
    <property type="match status" value="2"/>
</dbReference>
<dbReference type="EMBL" id="CP111028">
    <property type="protein sequence ID" value="WAR31023.1"/>
    <property type="molecule type" value="Genomic_DNA"/>
</dbReference>
<protein>
    <recommendedName>
        <fullName evidence="7">Choline transporter-like protein</fullName>
    </recommendedName>
</protein>
<keyword evidence="6" id="KW-0325">Glycoprotein</keyword>
<keyword evidence="5 7" id="KW-0472">Membrane</keyword>
<keyword evidence="4 7" id="KW-1133">Transmembrane helix</keyword>
<feature type="transmembrane region" description="Helical" evidence="7">
    <location>
        <begin position="391"/>
        <end position="414"/>
    </location>
</feature>
<organism evidence="8 9">
    <name type="scientific">Mya arenaria</name>
    <name type="common">Soft-shell clam</name>
    <dbReference type="NCBI Taxonomy" id="6604"/>
    <lineage>
        <taxon>Eukaryota</taxon>
        <taxon>Metazoa</taxon>
        <taxon>Spiralia</taxon>
        <taxon>Lophotrochozoa</taxon>
        <taxon>Mollusca</taxon>
        <taxon>Bivalvia</taxon>
        <taxon>Autobranchia</taxon>
        <taxon>Heteroconchia</taxon>
        <taxon>Euheterodonta</taxon>
        <taxon>Imparidentia</taxon>
        <taxon>Neoheterodontei</taxon>
        <taxon>Myida</taxon>
        <taxon>Myoidea</taxon>
        <taxon>Myidae</taxon>
        <taxon>Mya</taxon>
    </lineage>
</organism>
<feature type="transmembrane region" description="Helical" evidence="7">
    <location>
        <begin position="426"/>
        <end position="450"/>
    </location>
</feature>
<feature type="transmembrane region" description="Helical" evidence="7">
    <location>
        <begin position="46"/>
        <end position="70"/>
    </location>
</feature>
<evidence type="ECO:0000256" key="5">
    <source>
        <dbReference type="ARBA" id="ARBA00023136"/>
    </source>
</evidence>
<comment type="function">
    <text evidence="7">Choline transporter.</text>
</comment>
<comment type="subcellular location">
    <subcellularLocation>
        <location evidence="7">Cell membrane</location>
        <topology evidence="7">Multi-pass membrane protein</topology>
    </subcellularLocation>
    <subcellularLocation>
        <location evidence="1">Membrane</location>
        <topology evidence="1">Multi-pass membrane protein</topology>
    </subcellularLocation>
</comment>
<evidence type="ECO:0000256" key="1">
    <source>
        <dbReference type="ARBA" id="ARBA00004141"/>
    </source>
</evidence>
<feature type="transmembrane region" description="Helical" evidence="7">
    <location>
        <begin position="229"/>
        <end position="251"/>
    </location>
</feature>
<evidence type="ECO:0000313" key="8">
    <source>
        <dbReference type="EMBL" id="WAR31023.1"/>
    </source>
</evidence>
<proteinExistence type="inferred from homology"/>
<feature type="non-terminal residue" evidence="8">
    <location>
        <position position="1"/>
    </location>
</feature>
<feature type="transmembrane region" description="Helical" evidence="7">
    <location>
        <begin position="334"/>
        <end position="359"/>
    </location>
</feature>
<dbReference type="InterPro" id="IPR007603">
    <property type="entry name" value="Choline_transptr-like"/>
</dbReference>
<feature type="transmembrane region" description="Helical" evidence="7">
    <location>
        <begin position="466"/>
        <end position="488"/>
    </location>
</feature>
<evidence type="ECO:0000256" key="4">
    <source>
        <dbReference type="ARBA" id="ARBA00022989"/>
    </source>
</evidence>
<evidence type="ECO:0000313" key="9">
    <source>
        <dbReference type="Proteomes" id="UP001164746"/>
    </source>
</evidence>